<feature type="region of interest" description="Disordered" evidence="6">
    <location>
        <begin position="1"/>
        <end position="26"/>
    </location>
</feature>
<dbReference type="Pfam" id="PF00950">
    <property type="entry name" value="ABC-3"/>
    <property type="match status" value="1"/>
</dbReference>
<feature type="transmembrane region" description="Helical" evidence="7">
    <location>
        <begin position="252"/>
        <end position="281"/>
    </location>
</feature>
<comment type="similarity">
    <text evidence="2">Belongs to the ABC-3 integral membrane protein family.</text>
</comment>
<comment type="caution">
    <text evidence="8">The sequence shown here is derived from an EMBL/GenBank/DDBJ whole genome shotgun (WGS) entry which is preliminary data.</text>
</comment>
<feature type="transmembrane region" description="Helical" evidence="7">
    <location>
        <begin position="221"/>
        <end position="240"/>
    </location>
</feature>
<dbReference type="AlphaFoldDB" id="A0ABD5S9Q3"/>
<dbReference type="GO" id="GO:0016020">
    <property type="term" value="C:membrane"/>
    <property type="evidence" value="ECO:0007669"/>
    <property type="project" value="UniProtKB-SubCell"/>
</dbReference>
<keyword evidence="3 7" id="KW-0812">Transmembrane</keyword>
<feature type="compositionally biased region" description="Basic and acidic residues" evidence="6">
    <location>
        <begin position="1"/>
        <end position="19"/>
    </location>
</feature>
<evidence type="ECO:0000256" key="5">
    <source>
        <dbReference type="ARBA" id="ARBA00023136"/>
    </source>
</evidence>
<protein>
    <submittedName>
        <fullName evidence="8">Metal ABC transporter permease</fullName>
    </submittedName>
</protein>
<keyword evidence="4 7" id="KW-1133">Transmembrane helix</keyword>
<evidence type="ECO:0000256" key="2">
    <source>
        <dbReference type="ARBA" id="ARBA00008034"/>
    </source>
</evidence>
<dbReference type="SUPFAM" id="SSF81345">
    <property type="entry name" value="ABC transporter involved in vitamin B12 uptake, BtuC"/>
    <property type="match status" value="1"/>
</dbReference>
<feature type="transmembrane region" description="Helical" evidence="7">
    <location>
        <begin position="352"/>
        <end position="373"/>
    </location>
</feature>
<feature type="transmembrane region" description="Helical" evidence="7">
    <location>
        <begin position="90"/>
        <end position="110"/>
    </location>
</feature>
<sequence>MTEEHDDRGSPADSERGDGEPTVDGGATIHAAVQDDGRAARDDTAAATITNVGGSTRERLELLGVVLVGVLATGMLAFIALDWLRDAPGAVGTVTAGWFAGFLVIGEWADFYLGTNVFRHPFVWRAAATGVLVGVVGPVVGAFLVHRQMALIGETLAHTAFAGVAFGMLFIALGAGLAGGAVAAFGSSGTLLIVALVVSATSALGLQWLTERTDSYGDVPIAIVLTGSFAVGTLVISWSREFVAIAIDIEDFLFGSLAIVTATGARLVAVLSVVVVALVAYNYKQFLFITFDERAARVARLNVDRYNALLIVMTATVVVGAMQILGVILVAGLLVIPVAAASQLSRSFRETVYLSVLIGQVAVLGGLAVAIGASLPPGGSIIVIAIGVYLLAILLSDRSASISMH</sequence>
<name>A0ABD5S9Q3_9EURY</name>
<feature type="transmembrane region" description="Helical" evidence="7">
    <location>
        <begin position="122"/>
        <end position="144"/>
    </location>
</feature>
<evidence type="ECO:0000256" key="7">
    <source>
        <dbReference type="SAM" id="Phobius"/>
    </source>
</evidence>
<evidence type="ECO:0000256" key="1">
    <source>
        <dbReference type="ARBA" id="ARBA00004141"/>
    </source>
</evidence>
<dbReference type="RefSeq" id="WP_379780509.1">
    <property type="nucleotide sequence ID" value="NZ_JBHSWW010000067.1"/>
</dbReference>
<feature type="transmembrane region" description="Helical" evidence="7">
    <location>
        <begin position="62"/>
        <end position="84"/>
    </location>
</feature>
<dbReference type="PANTHER" id="PTHR30477:SF0">
    <property type="entry name" value="METAL TRANSPORT SYSTEM MEMBRANE PROTEIN TM_0125-RELATED"/>
    <property type="match status" value="1"/>
</dbReference>
<evidence type="ECO:0000313" key="8">
    <source>
        <dbReference type="EMBL" id="MFC6753149.1"/>
    </source>
</evidence>
<dbReference type="Proteomes" id="UP001596442">
    <property type="component" value="Unassembled WGS sequence"/>
</dbReference>
<dbReference type="EMBL" id="JBHSWW010000067">
    <property type="protein sequence ID" value="MFC6753149.1"/>
    <property type="molecule type" value="Genomic_DNA"/>
</dbReference>
<feature type="transmembrane region" description="Helical" evidence="7">
    <location>
        <begin position="190"/>
        <end position="209"/>
    </location>
</feature>
<dbReference type="InterPro" id="IPR037294">
    <property type="entry name" value="ABC_BtuC-like"/>
</dbReference>
<dbReference type="PANTHER" id="PTHR30477">
    <property type="entry name" value="ABC-TRANSPORTER METAL-BINDING PROTEIN"/>
    <property type="match status" value="1"/>
</dbReference>
<evidence type="ECO:0000256" key="3">
    <source>
        <dbReference type="ARBA" id="ARBA00022692"/>
    </source>
</evidence>
<dbReference type="InterPro" id="IPR001626">
    <property type="entry name" value="ABC_TroCD"/>
</dbReference>
<keyword evidence="9" id="KW-1185">Reference proteome</keyword>
<comment type="subcellular location">
    <subcellularLocation>
        <location evidence="1">Membrane</location>
        <topology evidence="1">Multi-pass membrane protein</topology>
    </subcellularLocation>
</comment>
<feature type="transmembrane region" description="Helical" evidence="7">
    <location>
        <begin position="379"/>
        <end position="396"/>
    </location>
</feature>
<feature type="transmembrane region" description="Helical" evidence="7">
    <location>
        <begin position="308"/>
        <end position="340"/>
    </location>
</feature>
<reference evidence="8 9" key="1">
    <citation type="journal article" date="2019" name="Int. J. Syst. Evol. Microbiol.">
        <title>The Global Catalogue of Microorganisms (GCM) 10K type strain sequencing project: providing services to taxonomists for standard genome sequencing and annotation.</title>
        <authorList>
            <consortium name="The Broad Institute Genomics Platform"/>
            <consortium name="The Broad Institute Genome Sequencing Center for Infectious Disease"/>
            <person name="Wu L."/>
            <person name="Ma J."/>
        </authorList>
    </citation>
    <scope>NUCLEOTIDE SEQUENCE [LARGE SCALE GENOMIC DNA]</scope>
    <source>
        <strain evidence="8 9">CGMCC 1.3239</strain>
    </source>
</reference>
<feature type="transmembrane region" description="Helical" evidence="7">
    <location>
        <begin position="156"/>
        <end position="178"/>
    </location>
</feature>
<evidence type="ECO:0000256" key="4">
    <source>
        <dbReference type="ARBA" id="ARBA00022989"/>
    </source>
</evidence>
<gene>
    <name evidence="8" type="ORF">ACFQEU_06670</name>
</gene>
<organism evidence="8 9">
    <name type="scientific">Halorubrum tibetense</name>
    <dbReference type="NCBI Taxonomy" id="175631"/>
    <lineage>
        <taxon>Archaea</taxon>
        <taxon>Methanobacteriati</taxon>
        <taxon>Methanobacteriota</taxon>
        <taxon>Stenosarchaea group</taxon>
        <taxon>Halobacteria</taxon>
        <taxon>Halobacteriales</taxon>
        <taxon>Haloferacaceae</taxon>
        <taxon>Halorubrum</taxon>
    </lineage>
</organism>
<evidence type="ECO:0000313" key="9">
    <source>
        <dbReference type="Proteomes" id="UP001596442"/>
    </source>
</evidence>
<proteinExistence type="inferred from homology"/>
<accession>A0ABD5S9Q3</accession>
<dbReference type="Gene3D" id="1.10.3470.10">
    <property type="entry name" value="ABC transporter involved in vitamin B12 uptake, BtuC"/>
    <property type="match status" value="1"/>
</dbReference>
<evidence type="ECO:0000256" key="6">
    <source>
        <dbReference type="SAM" id="MobiDB-lite"/>
    </source>
</evidence>
<keyword evidence="5 7" id="KW-0472">Membrane</keyword>